<reference evidence="1" key="1">
    <citation type="submission" date="2020-07" db="EMBL/GenBank/DDBJ databases">
        <title>Huge and variable diversity of episymbiotic CPR bacteria and DPANN archaea in groundwater ecosystems.</title>
        <authorList>
            <person name="He C.Y."/>
            <person name="Keren R."/>
            <person name="Whittaker M."/>
            <person name="Farag I.F."/>
            <person name="Doudna J."/>
            <person name="Cate J.H.D."/>
            <person name="Banfield J.F."/>
        </authorList>
    </citation>
    <scope>NUCLEOTIDE SEQUENCE</scope>
    <source>
        <strain evidence="1">NC_groundwater_193_Ag_S-0.1um_51_7</strain>
    </source>
</reference>
<accession>A0A931SDB3</accession>
<dbReference type="SUPFAM" id="SSF54060">
    <property type="entry name" value="His-Me finger endonucleases"/>
    <property type="match status" value="1"/>
</dbReference>
<sequence length="130" mass="15300">EEATPGRKGRFLMPYADPVKNLQYRLAWERANRKQRNIIVARYRDKTNHLAARNHDSKRRFGLTYQQYIELKKHPCEICGLHAKKMCIDHDHKLGKGTYRGVLCQQCNVRLGWFEAKAETILTYLKKGNL</sequence>
<dbReference type="Pfam" id="PF02945">
    <property type="entry name" value="Endonuclease_7"/>
    <property type="match status" value="1"/>
</dbReference>
<evidence type="ECO:0008006" key="3">
    <source>
        <dbReference type="Google" id="ProtNLM"/>
    </source>
</evidence>
<gene>
    <name evidence="1" type="ORF">HYT40_04010</name>
</gene>
<evidence type="ECO:0000313" key="1">
    <source>
        <dbReference type="EMBL" id="MBI2097276.1"/>
    </source>
</evidence>
<protein>
    <recommendedName>
        <fullName evidence="3">Endonuclease VII</fullName>
    </recommendedName>
</protein>
<dbReference type="Proteomes" id="UP000724148">
    <property type="component" value="Unassembled WGS sequence"/>
</dbReference>
<dbReference type="InterPro" id="IPR004211">
    <property type="entry name" value="Endonuclease_7"/>
</dbReference>
<comment type="caution">
    <text evidence="1">The sequence shown here is derived from an EMBL/GenBank/DDBJ whole genome shotgun (WGS) entry which is preliminary data.</text>
</comment>
<feature type="non-terminal residue" evidence="1">
    <location>
        <position position="1"/>
    </location>
</feature>
<dbReference type="InterPro" id="IPR038563">
    <property type="entry name" value="Endonuclease_7_sf"/>
</dbReference>
<name>A0A931SDB3_9BACT</name>
<evidence type="ECO:0000313" key="2">
    <source>
        <dbReference type="Proteomes" id="UP000724148"/>
    </source>
</evidence>
<dbReference type="AlphaFoldDB" id="A0A931SDB3"/>
<dbReference type="EMBL" id="JACOZA010000099">
    <property type="protein sequence ID" value="MBI2097276.1"/>
    <property type="molecule type" value="Genomic_DNA"/>
</dbReference>
<dbReference type="Gene3D" id="3.40.1800.10">
    <property type="entry name" value="His-Me finger endonucleases"/>
    <property type="match status" value="1"/>
</dbReference>
<proteinExistence type="predicted"/>
<organism evidence="1 2">
    <name type="scientific">Candidatus Sungiibacteriota bacterium</name>
    <dbReference type="NCBI Taxonomy" id="2750080"/>
    <lineage>
        <taxon>Bacteria</taxon>
        <taxon>Candidatus Sungiibacteriota</taxon>
    </lineage>
</organism>
<dbReference type="InterPro" id="IPR044925">
    <property type="entry name" value="His-Me_finger_sf"/>
</dbReference>